<feature type="transmembrane region" description="Helical" evidence="5">
    <location>
        <begin position="131"/>
        <end position="152"/>
    </location>
</feature>
<dbReference type="PRINTS" id="PR00237">
    <property type="entry name" value="GPCRRHODOPSN"/>
</dbReference>
<evidence type="ECO:0000313" key="7">
    <source>
        <dbReference type="EMBL" id="CEK82522.1"/>
    </source>
</evidence>
<feature type="transmembrane region" description="Helical" evidence="5">
    <location>
        <begin position="48"/>
        <end position="73"/>
    </location>
</feature>
<dbReference type="Gene3D" id="1.20.1070.10">
    <property type="entry name" value="Rhodopsin 7-helix transmembrane proteins"/>
    <property type="match status" value="1"/>
</dbReference>
<comment type="subcellular location">
    <subcellularLocation>
        <location evidence="1">Membrane</location>
    </subcellularLocation>
</comment>
<organism evidence="7">
    <name type="scientific">Arion vulgaris</name>
    <dbReference type="NCBI Taxonomy" id="1028688"/>
    <lineage>
        <taxon>Eukaryota</taxon>
        <taxon>Metazoa</taxon>
        <taxon>Spiralia</taxon>
        <taxon>Lophotrochozoa</taxon>
        <taxon>Mollusca</taxon>
        <taxon>Gastropoda</taxon>
        <taxon>Heterobranchia</taxon>
        <taxon>Euthyneura</taxon>
        <taxon>Panpulmonata</taxon>
        <taxon>Eupulmonata</taxon>
        <taxon>Stylommatophora</taxon>
        <taxon>Helicina</taxon>
        <taxon>Arionoidea</taxon>
        <taxon>Arionidae</taxon>
        <taxon>Arion</taxon>
    </lineage>
</organism>
<gene>
    <name evidence="7" type="primary">ORF132035</name>
</gene>
<feature type="transmembrane region" description="Helical" evidence="5">
    <location>
        <begin position="332"/>
        <end position="356"/>
    </location>
</feature>
<evidence type="ECO:0000259" key="6">
    <source>
        <dbReference type="PROSITE" id="PS50262"/>
    </source>
</evidence>
<evidence type="ECO:0000256" key="1">
    <source>
        <dbReference type="ARBA" id="ARBA00004370"/>
    </source>
</evidence>
<feature type="transmembrane region" description="Helical" evidence="5">
    <location>
        <begin position="15"/>
        <end position="36"/>
    </location>
</feature>
<feature type="transmembrane region" description="Helical" evidence="5">
    <location>
        <begin position="172"/>
        <end position="198"/>
    </location>
</feature>
<dbReference type="SUPFAM" id="SSF81321">
    <property type="entry name" value="Family A G protein-coupled receptor-like"/>
    <property type="match status" value="1"/>
</dbReference>
<proteinExistence type="predicted"/>
<feature type="transmembrane region" description="Helical" evidence="5">
    <location>
        <begin position="93"/>
        <end position="111"/>
    </location>
</feature>
<keyword evidence="2 5" id="KW-0812">Transmembrane</keyword>
<dbReference type="PROSITE" id="PS50262">
    <property type="entry name" value="G_PROTEIN_RECEP_F1_2"/>
    <property type="match status" value="1"/>
</dbReference>
<protein>
    <recommendedName>
        <fullName evidence="6">G-protein coupled receptors family 1 profile domain-containing protein</fullName>
    </recommendedName>
</protein>
<name>A0A0B7APK7_9EUPU</name>
<dbReference type="InterPro" id="IPR017452">
    <property type="entry name" value="GPCR_Rhodpsn_7TM"/>
</dbReference>
<evidence type="ECO:0000256" key="4">
    <source>
        <dbReference type="ARBA" id="ARBA00023136"/>
    </source>
</evidence>
<keyword evidence="3 5" id="KW-1133">Transmembrane helix</keyword>
<dbReference type="GO" id="GO:0016020">
    <property type="term" value="C:membrane"/>
    <property type="evidence" value="ECO:0007669"/>
    <property type="project" value="UniProtKB-SubCell"/>
</dbReference>
<dbReference type="EMBL" id="HACG01035657">
    <property type="protein sequence ID" value="CEK82522.1"/>
    <property type="molecule type" value="Transcribed_RNA"/>
</dbReference>
<evidence type="ECO:0000256" key="2">
    <source>
        <dbReference type="ARBA" id="ARBA00022692"/>
    </source>
</evidence>
<keyword evidence="4 5" id="KW-0472">Membrane</keyword>
<dbReference type="GO" id="GO:0004930">
    <property type="term" value="F:G protein-coupled receptor activity"/>
    <property type="evidence" value="ECO:0007669"/>
    <property type="project" value="InterPro"/>
</dbReference>
<dbReference type="InterPro" id="IPR000276">
    <property type="entry name" value="GPCR_Rhodpsn"/>
</dbReference>
<reference evidence="7" key="1">
    <citation type="submission" date="2014-12" db="EMBL/GenBank/DDBJ databases">
        <title>Insight into the proteome of Arion vulgaris.</title>
        <authorList>
            <person name="Aradska J."/>
            <person name="Bulat T."/>
            <person name="Smidak R."/>
            <person name="Sarate P."/>
            <person name="Gangsoo J."/>
            <person name="Sialana F."/>
            <person name="Bilban M."/>
            <person name="Lubec G."/>
        </authorList>
    </citation>
    <scope>NUCLEOTIDE SEQUENCE</scope>
    <source>
        <tissue evidence="7">Skin</tissue>
    </source>
</reference>
<accession>A0A0B7APK7</accession>
<feature type="domain" description="G-protein coupled receptors family 1 profile" evidence="6">
    <location>
        <begin position="27"/>
        <end position="391"/>
    </location>
</feature>
<sequence length="399" mass="44526">MGYFDSYVYIQAHKALIVIFIISILLINGFLIFKIVRKGGFFYNPRSLTIISLSIGDIFLALFSLSVWAKFYYDDVLDMTCSTANSSIVYQEYLIHFVYGVGLIVLAGELVHRYKGQVPVSNNKISIIKSIGYSAAPWLLGLVIVLPLTLAGDNDLSGYLLSLSCRVVNKGRFVAVYVISMLLPVWLAPIVSILIICIKLLPLQQVSQNVVNGGATQCVVIDTNTSNMGQQYPMSGIAVTQPQTSPPNIIYNSNLQGSEFTAASTQYTLDQYPSEHYNPNMYYTQPYLPLQDSPQINASTSNLTISDYIYPIHSQPPIAYAIHDPGKERKTLLLVSMVLFVCVIPLAIYTLVMASIDEEDTITVIYTFNLIAQSTFFWLSLCRSIITPIIWIVRSRNEN</sequence>
<evidence type="ECO:0000256" key="5">
    <source>
        <dbReference type="SAM" id="Phobius"/>
    </source>
</evidence>
<evidence type="ECO:0000256" key="3">
    <source>
        <dbReference type="ARBA" id="ARBA00022989"/>
    </source>
</evidence>
<dbReference type="AlphaFoldDB" id="A0A0B7APK7"/>